<name>A0A2Z6S0R6_9GLOM</name>
<sequence>MLPDEKHDWTIGIKCYQTKRRRKYQSWIPFQKPGTISTRHVMFNLKKLGKKLIPPTNTEVVHQENCSYRLHLKNTEHMGSDSILKVQNSNSKWTKIWNFISRQITVQNSFRGRLVFQRSWTLHFEGWTLFEVQRSGRLEYFEVKGKWKNDKEKSLLNKILKVHGFPDAF</sequence>
<accession>A0A2Z6S0R6</accession>
<evidence type="ECO:0000313" key="2">
    <source>
        <dbReference type="Proteomes" id="UP000247702"/>
    </source>
</evidence>
<dbReference type="EMBL" id="BEXD01004246">
    <property type="protein sequence ID" value="GBC08786.1"/>
    <property type="molecule type" value="Genomic_DNA"/>
</dbReference>
<dbReference type="AlphaFoldDB" id="A0A2Z6S0R6"/>
<proteinExistence type="predicted"/>
<gene>
    <name evidence="1" type="ORF">RclHR1_08380007</name>
</gene>
<protein>
    <submittedName>
        <fullName evidence="1">Uncharacterized protein</fullName>
    </submittedName>
</protein>
<reference evidence="1 2" key="1">
    <citation type="submission" date="2017-11" db="EMBL/GenBank/DDBJ databases">
        <title>The genome of Rhizophagus clarus HR1 reveals common genetic basis of auxotrophy among arbuscular mycorrhizal fungi.</title>
        <authorList>
            <person name="Kobayashi Y."/>
        </authorList>
    </citation>
    <scope>NUCLEOTIDE SEQUENCE [LARGE SCALE GENOMIC DNA]</scope>
    <source>
        <strain evidence="1 2">HR1</strain>
    </source>
</reference>
<keyword evidence="2" id="KW-1185">Reference proteome</keyword>
<comment type="caution">
    <text evidence="1">The sequence shown here is derived from an EMBL/GenBank/DDBJ whole genome shotgun (WGS) entry which is preliminary data.</text>
</comment>
<organism evidence="1 2">
    <name type="scientific">Rhizophagus clarus</name>
    <dbReference type="NCBI Taxonomy" id="94130"/>
    <lineage>
        <taxon>Eukaryota</taxon>
        <taxon>Fungi</taxon>
        <taxon>Fungi incertae sedis</taxon>
        <taxon>Mucoromycota</taxon>
        <taxon>Glomeromycotina</taxon>
        <taxon>Glomeromycetes</taxon>
        <taxon>Glomerales</taxon>
        <taxon>Glomeraceae</taxon>
        <taxon>Rhizophagus</taxon>
    </lineage>
</organism>
<dbReference type="Proteomes" id="UP000247702">
    <property type="component" value="Unassembled WGS sequence"/>
</dbReference>
<evidence type="ECO:0000313" key="1">
    <source>
        <dbReference type="EMBL" id="GBC08786.1"/>
    </source>
</evidence>